<keyword evidence="5" id="KW-0812">Transmembrane</keyword>
<dbReference type="GO" id="GO:0009847">
    <property type="term" value="P:spore germination"/>
    <property type="evidence" value="ECO:0007669"/>
    <property type="project" value="UniProtKB-UniRule"/>
</dbReference>
<keyword evidence="7" id="KW-1185">Reference proteome</keyword>
<evidence type="ECO:0000256" key="5">
    <source>
        <dbReference type="SAM" id="Phobius"/>
    </source>
</evidence>
<feature type="transmembrane region" description="Helical" evidence="5">
    <location>
        <begin position="401"/>
        <end position="420"/>
    </location>
</feature>
<dbReference type="InterPro" id="IPR004995">
    <property type="entry name" value="Spore_Ger"/>
</dbReference>
<keyword evidence="3 4" id="KW-0472">Membrane</keyword>
<feature type="transmembrane region" description="Helical" evidence="5">
    <location>
        <begin position="309"/>
        <end position="331"/>
    </location>
</feature>
<dbReference type="PIRSF" id="PIRSF005690">
    <property type="entry name" value="GerBA"/>
    <property type="match status" value="1"/>
</dbReference>
<dbReference type="Pfam" id="PF03323">
    <property type="entry name" value="GerA"/>
    <property type="match status" value="1"/>
</dbReference>
<evidence type="ECO:0000256" key="3">
    <source>
        <dbReference type="ARBA" id="ARBA00023136"/>
    </source>
</evidence>
<evidence type="ECO:0000256" key="4">
    <source>
        <dbReference type="PIRNR" id="PIRNR005690"/>
    </source>
</evidence>
<dbReference type="OrthoDB" id="9772630at2"/>
<evidence type="ECO:0000313" key="7">
    <source>
        <dbReference type="Proteomes" id="UP000198618"/>
    </source>
</evidence>
<feature type="transmembrane region" description="Helical" evidence="5">
    <location>
        <begin position="432"/>
        <end position="460"/>
    </location>
</feature>
<dbReference type="GO" id="GO:0005886">
    <property type="term" value="C:plasma membrane"/>
    <property type="evidence" value="ECO:0007669"/>
    <property type="project" value="UniProtKB-SubCell"/>
</dbReference>
<reference evidence="6 7" key="1">
    <citation type="submission" date="2016-10" db="EMBL/GenBank/DDBJ databases">
        <authorList>
            <person name="de Groot N.N."/>
        </authorList>
    </citation>
    <scope>NUCLEOTIDE SEQUENCE [LARGE SCALE GENOMIC DNA]</scope>
    <source>
        <strain evidence="6 7">IBRC-M 10780</strain>
    </source>
</reference>
<dbReference type="STRING" id="930131.SAMN05216389_10850"/>
<gene>
    <name evidence="6" type="ORF">SAMN05216389_10850</name>
</gene>
<evidence type="ECO:0000256" key="1">
    <source>
        <dbReference type="ARBA" id="ARBA00004141"/>
    </source>
</evidence>
<dbReference type="InterPro" id="IPR050768">
    <property type="entry name" value="UPF0353/GerABKA_families"/>
</dbReference>
<dbReference type="Proteomes" id="UP000198618">
    <property type="component" value="Unassembled WGS sequence"/>
</dbReference>
<dbReference type="PANTHER" id="PTHR22550">
    <property type="entry name" value="SPORE GERMINATION PROTEIN"/>
    <property type="match status" value="1"/>
</dbReference>
<dbReference type="AlphaFoldDB" id="A0A1I0D988"/>
<accession>A0A1I0D988</accession>
<dbReference type="RefSeq" id="WP_090869429.1">
    <property type="nucleotide sequence ID" value="NZ_FOHE01000008.1"/>
</dbReference>
<comment type="subcellular location">
    <subcellularLocation>
        <location evidence="4">Cell membrane</location>
    </subcellularLocation>
    <subcellularLocation>
        <location evidence="1">Membrane</location>
        <topology evidence="1">Multi-pass membrane protein</topology>
    </subcellularLocation>
</comment>
<dbReference type="PANTHER" id="PTHR22550:SF5">
    <property type="entry name" value="LEUCINE ZIPPER PROTEIN 4"/>
    <property type="match status" value="1"/>
</dbReference>
<protein>
    <submittedName>
        <fullName evidence="6">Spore germination protein KA</fullName>
    </submittedName>
</protein>
<organism evidence="6 7">
    <name type="scientific">Oceanobacillus limi</name>
    <dbReference type="NCBI Taxonomy" id="930131"/>
    <lineage>
        <taxon>Bacteria</taxon>
        <taxon>Bacillati</taxon>
        <taxon>Bacillota</taxon>
        <taxon>Bacilli</taxon>
        <taxon>Bacillales</taxon>
        <taxon>Bacillaceae</taxon>
        <taxon>Oceanobacillus</taxon>
    </lineage>
</organism>
<sequence>MFKKLLKKAYQTVPDVPEKSSKEDIKLKDSNIGNNLEQTLDIFKKIYTYPHNQDFKVRNLHIGGSNKKAAILFINTVTDTKIIEENVIKPLLSNNDSDKKIDDIVSVLSISTECKIKNVLTNLNKGSAILLVDDDSKAYILSAANFEGRNIEKSENETVVKGPKEAFNERANTNISMVRKKVKNENLVVESLTITERSKNDLFILYEKDLANDKLISNIKKRINALDVDAIQNLGLLEQHIEERKLSIFPTVLYTERPDRAASFIEDGYIVLLMDNSPACLVLPATFWSFYHSSEDHYLRFPYGNFTRILRMVALFITLFTSAVYVGVVSYHSEMIPPDLLLAIAATREKVPFPAAIEVIIMELAFELIREAGLRVPSPIGPTIGIVGALILGQAAVQANIVSPIVVIVVALGGLSSFAVGDISMNFSIRLIRFLFLIAASLFGIYGMAALFTAGIFYLVSIKSFGIPYLAPLTPKYVSSGDTIFRRVLQNEMFRPGYVKPKDIKKK</sequence>
<evidence type="ECO:0000313" key="6">
    <source>
        <dbReference type="EMBL" id="SET28099.1"/>
    </source>
</evidence>
<evidence type="ECO:0000256" key="2">
    <source>
        <dbReference type="ARBA" id="ARBA00005278"/>
    </source>
</evidence>
<keyword evidence="5" id="KW-1133">Transmembrane helix</keyword>
<proteinExistence type="inferred from homology"/>
<comment type="similarity">
    <text evidence="2 4">Belongs to the GerABKA family.</text>
</comment>
<dbReference type="EMBL" id="FOHE01000008">
    <property type="protein sequence ID" value="SET28099.1"/>
    <property type="molecule type" value="Genomic_DNA"/>
</dbReference>
<name>A0A1I0D988_9BACI</name>